<comment type="caution">
    <text evidence="1">The sequence shown here is derived from an EMBL/GenBank/DDBJ whole genome shotgun (WGS) entry which is preliminary data.</text>
</comment>
<protein>
    <submittedName>
        <fullName evidence="1">LysR family transcriptional regulator</fullName>
    </submittedName>
</protein>
<dbReference type="EMBL" id="JAGXOE010000545">
    <property type="protein sequence ID" value="MBS4104847.1"/>
    <property type="molecule type" value="Genomic_DNA"/>
</dbReference>
<gene>
    <name evidence="1" type="ORF">KFZ73_26875</name>
    <name evidence="2" type="ORF">KFZ73_26885</name>
</gene>
<evidence type="ECO:0000313" key="2">
    <source>
        <dbReference type="EMBL" id="MBS4104847.1"/>
    </source>
</evidence>
<dbReference type="EMBL" id="JAGXOE010000543">
    <property type="protein sequence ID" value="MBS4104845.1"/>
    <property type="molecule type" value="Genomic_DNA"/>
</dbReference>
<keyword evidence="3" id="KW-1185">Reference proteome</keyword>
<feature type="non-terminal residue" evidence="1">
    <location>
        <position position="1"/>
    </location>
</feature>
<organism evidence="1 3">
    <name type="scientific">Tsukamurella paurometabola</name>
    <name type="common">Corynebacterium paurometabolum</name>
    <dbReference type="NCBI Taxonomy" id="2061"/>
    <lineage>
        <taxon>Bacteria</taxon>
        <taxon>Bacillati</taxon>
        <taxon>Actinomycetota</taxon>
        <taxon>Actinomycetes</taxon>
        <taxon>Mycobacteriales</taxon>
        <taxon>Tsukamurellaceae</taxon>
        <taxon>Tsukamurella</taxon>
    </lineage>
</organism>
<evidence type="ECO:0000313" key="3">
    <source>
        <dbReference type="Proteomes" id="UP000676853"/>
    </source>
</evidence>
<evidence type="ECO:0000313" key="1">
    <source>
        <dbReference type="EMBL" id="MBS4104845.1"/>
    </source>
</evidence>
<proteinExistence type="predicted"/>
<name>A0ABS5NLC9_TSUPA</name>
<dbReference type="Proteomes" id="UP000676853">
    <property type="component" value="Unassembled WGS sequence"/>
</dbReference>
<sequence length="65" mass="6720">MVGAGRWASIVPRAWIATYRAPSGTRTVELEDAGELATSVALVRGAGEPESVLARALAESAQSAH</sequence>
<accession>A0ABS5NLC9</accession>
<reference evidence="1 3" key="1">
    <citation type="submission" date="2021-04" db="EMBL/GenBank/DDBJ databases">
        <title>Whole genome sequence analysis of a thiophenic sulfur metabolizing bacteria.</title>
        <authorList>
            <person name="Akhtar N."/>
            <person name="Akram J."/>
            <person name="Aslam A."/>
        </authorList>
    </citation>
    <scope>NUCLEOTIDE SEQUENCE [LARGE SCALE GENOMIC DNA]</scope>
    <source>
        <strain evidence="1 3">3OW</strain>
    </source>
</reference>